<keyword evidence="3" id="KW-1185">Reference proteome</keyword>
<evidence type="ECO:0000313" key="3">
    <source>
        <dbReference type="Proteomes" id="UP000026714"/>
    </source>
</evidence>
<dbReference type="InterPro" id="IPR050508">
    <property type="entry name" value="Methyltransf_Superfamily"/>
</dbReference>
<dbReference type="RefSeq" id="WP_051631878.1">
    <property type="nucleotide sequence ID" value="NZ_AZRA01000050.1"/>
</dbReference>
<sequence length="259" mass="29313">MSTSGSPDWASFYCSDEVVRSYSRGHVLQPPEQAILAQLGDAVLARSRVLDLGVGGGRTTPALASRCAGYVGADFAEPMVEACRQRFADLMQRGDVSFEVADARALPFADACFDLVLFSFNGLDLVGGGEQRRQSLRECRRVLRAGGRFIFSSHNLNWLDSRRHVRWEGWRDYLETQLFWSRMRWLNRRRWPMRLQEVELVDPYGGGLTTYLRPAEMWRQCQAAGWAKVRAHGVDGRVIAPGAELDAACDPWIYFLCEE</sequence>
<dbReference type="Proteomes" id="UP000026714">
    <property type="component" value="Unassembled WGS sequence"/>
</dbReference>
<dbReference type="Gene3D" id="3.40.50.150">
    <property type="entry name" value="Vaccinia Virus protein VP39"/>
    <property type="match status" value="1"/>
</dbReference>
<dbReference type="Pfam" id="PF13649">
    <property type="entry name" value="Methyltransf_25"/>
    <property type="match status" value="1"/>
</dbReference>
<proteinExistence type="predicted"/>
<dbReference type="EMBL" id="AZRA01000050">
    <property type="protein sequence ID" value="KDB52417.1"/>
    <property type="molecule type" value="Genomic_DNA"/>
</dbReference>
<dbReference type="AlphaFoldDB" id="A0A059KLR0"/>
<protein>
    <recommendedName>
        <fullName evidence="1">Methyltransferase domain-containing protein</fullName>
    </recommendedName>
</protein>
<evidence type="ECO:0000259" key="1">
    <source>
        <dbReference type="Pfam" id="PF13649"/>
    </source>
</evidence>
<dbReference type="STRING" id="34103.SAMN05421778_11536"/>
<dbReference type="CDD" id="cd02440">
    <property type="entry name" value="AdoMet_MTases"/>
    <property type="match status" value="1"/>
</dbReference>
<evidence type="ECO:0000313" key="2">
    <source>
        <dbReference type="EMBL" id="KDB52417.1"/>
    </source>
</evidence>
<dbReference type="InterPro" id="IPR041698">
    <property type="entry name" value="Methyltransf_25"/>
</dbReference>
<reference evidence="2 3" key="1">
    <citation type="journal article" date="2014" name="FEMS Microbiol. Ecol.">
        <title>Sphaerotilus natans encrusted with nanoball-shaped Fe(III) oxide minerals formed by nitrate-reducing mixotrophic Fe(II) oxidation.</title>
        <authorList>
            <person name="Park S."/>
            <person name="Kim D.H."/>
            <person name="Lee J.H."/>
            <person name="Hur H.G."/>
        </authorList>
    </citation>
    <scope>NUCLEOTIDE SEQUENCE [LARGE SCALE GENOMIC DNA]</scope>
    <source>
        <strain evidence="2 3">DSM 6575</strain>
    </source>
</reference>
<dbReference type="eggNOG" id="COG2226">
    <property type="taxonomic scope" value="Bacteria"/>
</dbReference>
<dbReference type="GO" id="GO:0008757">
    <property type="term" value="F:S-adenosylmethionine-dependent methyltransferase activity"/>
    <property type="evidence" value="ECO:0007669"/>
    <property type="project" value="InterPro"/>
</dbReference>
<dbReference type="PANTHER" id="PTHR42912:SF93">
    <property type="entry name" value="N6-ADENOSINE-METHYLTRANSFERASE TMT1A"/>
    <property type="match status" value="1"/>
</dbReference>
<organism evidence="2 3">
    <name type="scientific">Sphaerotilus natans subsp. natans DSM 6575</name>
    <dbReference type="NCBI Taxonomy" id="1286631"/>
    <lineage>
        <taxon>Bacteria</taxon>
        <taxon>Pseudomonadati</taxon>
        <taxon>Pseudomonadota</taxon>
        <taxon>Betaproteobacteria</taxon>
        <taxon>Burkholderiales</taxon>
        <taxon>Sphaerotilaceae</taxon>
        <taxon>Sphaerotilus</taxon>
    </lineage>
</organism>
<name>A0A059KLR0_9BURK</name>
<dbReference type="SUPFAM" id="SSF53335">
    <property type="entry name" value="S-adenosyl-L-methionine-dependent methyltransferases"/>
    <property type="match status" value="1"/>
</dbReference>
<dbReference type="PANTHER" id="PTHR42912">
    <property type="entry name" value="METHYLTRANSFERASE"/>
    <property type="match status" value="1"/>
</dbReference>
<accession>A0A059KLR0</accession>
<feature type="domain" description="Methyltransferase" evidence="1">
    <location>
        <begin position="49"/>
        <end position="147"/>
    </location>
</feature>
<dbReference type="InterPro" id="IPR029063">
    <property type="entry name" value="SAM-dependent_MTases_sf"/>
</dbReference>
<comment type="caution">
    <text evidence="2">The sequence shown here is derived from an EMBL/GenBank/DDBJ whole genome shotgun (WGS) entry which is preliminary data.</text>
</comment>
<gene>
    <name evidence="2" type="ORF">X805_20320</name>
</gene>